<dbReference type="UniPathway" id="UPA00378"/>
<accession>A0A120K0X6</accession>
<organism evidence="20 21">
    <name type="scientific">Eremothecium sinecaudum</name>
    <dbReference type="NCBI Taxonomy" id="45286"/>
    <lineage>
        <taxon>Eukaryota</taxon>
        <taxon>Fungi</taxon>
        <taxon>Dikarya</taxon>
        <taxon>Ascomycota</taxon>
        <taxon>Saccharomycotina</taxon>
        <taxon>Saccharomycetes</taxon>
        <taxon>Saccharomycetales</taxon>
        <taxon>Saccharomycetaceae</taxon>
        <taxon>Eremothecium</taxon>
    </lineage>
</organism>
<evidence type="ECO:0000256" key="15">
    <source>
        <dbReference type="ARBA" id="ARBA00031566"/>
    </source>
</evidence>
<keyword evidence="5" id="KW-0328">Glycosyltransferase</keyword>
<dbReference type="PANTHER" id="PTHR13036:SF0">
    <property type="entry name" value="CHITOBIOSYLDIPHOSPHODOLICHOL BETA-MANNOSYLTRANSFERASE"/>
    <property type="match status" value="1"/>
</dbReference>
<proteinExistence type="predicted"/>
<keyword evidence="9" id="KW-0735">Signal-anchor</keyword>
<keyword evidence="21" id="KW-1185">Reference proteome</keyword>
<protein>
    <recommendedName>
        <fullName evidence="4">Chitobiosyldiphosphodolichol beta-mannosyltransferase</fullName>
        <ecNumber evidence="3">2.4.1.142</ecNumber>
    </recommendedName>
    <alternativeName>
        <fullName evidence="13">Asparagine-linked glycosylation protein 1</fullName>
    </alternativeName>
    <alternativeName>
        <fullName evidence="15">Beta-1,4-mannosyltransferase</fullName>
    </alternativeName>
    <alternativeName>
        <fullName evidence="16">GDP-Man:GlcNAc2-PP-dolichol mannosyltransferase</fullName>
    </alternativeName>
    <alternativeName>
        <fullName evidence="14">GDP-mannose-dolichol diphosphochitobiose mannosyltransferase</fullName>
    </alternativeName>
</protein>
<dbReference type="SUPFAM" id="SSF53756">
    <property type="entry name" value="UDP-Glycosyltransferase/glycogen phosphorylase"/>
    <property type="match status" value="1"/>
</dbReference>
<dbReference type="AlphaFoldDB" id="A0A120K0X6"/>
<evidence type="ECO:0000256" key="2">
    <source>
        <dbReference type="ARBA" id="ARBA00004922"/>
    </source>
</evidence>
<evidence type="ECO:0000256" key="5">
    <source>
        <dbReference type="ARBA" id="ARBA00022676"/>
    </source>
</evidence>
<comment type="catalytic activity">
    <reaction evidence="17">
        <text>an N,N'-diacetylchitobiosyl-diphospho-di-trans,poly-cis-dolichol + GDP-alpha-D-mannose = a beta-D-Man-(1-&gt;4)-beta-D-GlcNAc-(1-&gt;4)-alpha-D-GlcNAc-diphospho-di-trans,poly-cis-dolichol + GDP + H(+)</text>
        <dbReference type="Rhea" id="RHEA:13865"/>
        <dbReference type="Rhea" id="RHEA-COMP:19510"/>
        <dbReference type="Rhea" id="RHEA-COMP:19511"/>
        <dbReference type="ChEBI" id="CHEBI:15378"/>
        <dbReference type="ChEBI" id="CHEBI:57269"/>
        <dbReference type="ChEBI" id="CHEBI:57527"/>
        <dbReference type="ChEBI" id="CHEBI:58189"/>
        <dbReference type="ChEBI" id="CHEBI:58472"/>
        <dbReference type="EC" id="2.4.1.142"/>
    </reaction>
    <physiologicalReaction direction="left-to-right" evidence="17">
        <dbReference type="Rhea" id="RHEA:13866"/>
    </physiologicalReaction>
</comment>
<dbReference type="GeneID" id="28721929"/>
<dbReference type="Gene3D" id="3.40.50.2000">
    <property type="entry name" value="Glycogen Phosphorylase B"/>
    <property type="match status" value="1"/>
</dbReference>
<evidence type="ECO:0000256" key="16">
    <source>
        <dbReference type="ARBA" id="ARBA00033088"/>
    </source>
</evidence>
<comment type="subcellular location">
    <subcellularLocation>
        <location evidence="1">Endoplasmic reticulum membrane</location>
        <topology evidence="1">Single-pass membrane protein</topology>
    </subcellularLocation>
</comment>
<evidence type="ECO:0000256" key="11">
    <source>
        <dbReference type="ARBA" id="ARBA00023136"/>
    </source>
</evidence>
<dbReference type="Proteomes" id="UP000243052">
    <property type="component" value="Chromosome ii"/>
</dbReference>
<evidence type="ECO:0000313" key="20">
    <source>
        <dbReference type="EMBL" id="AMD18766.1"/>
    </source>
</evidence>
<evidence type="ECO:0000256" key="6">
    <source>
        <dbReference type="ARBA" id="ARBA00022679"/>
    </source>
</evidence>
<evidence type="ECO:0000256" key="7">
    <source>
        <dbReference type="ARBA" id="ARBA00022692"/>
    </source>
</evidence>
<evidence type="ECO:0000256" key="14">
    <source>
        <dbReference type="ARBA" id="ARBA00031434"/>
    </source>
</evidence>
<evidence type="ECO:0000256" key="17">
    <source>
        <dbReference type="ARBA" id="ARBA00045071"/>
    </source>
</evidence>
<keyword evidence="6" id="KW-0808">Transferase</keyword>
<evidence type="ECO:0000256" key="13">
    <source>
        <dbReference type="ARBA" id="ARBA00030745"/>
    </source>
</evidence>
<comment type="function">
    <text evidence="12">Participates in the formation of the lipid-linked precursor oligosaccharide for N-glycosylation. Involved in assembling the dolichol-pyrophosphate-GlcNAc(2)-Man(5) intermediate on the cytoplasmic surface of the ER.</text>
</comment>
<dbReference type="EC" id="2.4.1.142" evidence="3"/>
<comment type="pathway">
    <text evidence="2">Protein modification; protein glycosylation.</text>
</comment>
<dbReference type="GO" id="GO:0005789">
    <property type="term" value="C:endoplasmic reticulum membrane"/>
    <property type="evidence" value="ECO:0007669"/>
    <property type="project" value="UniProtKB-SubCell"/>
</dbReference>
<dbReference type="PANTHER" id="PTHR13036">
    <property type="entry name" value="BETA1,4 MANNOSYLTRANSFERASE"/>
    <property type="match status" value="1"/>
</dbReference>
<evidence type="ECO:0000256" key="9">
    <source>
        <dbReference type="ARBA" id="ARBA00022968"/>
    </source>
</evidence>
<evidence type="ECO:0000259" key="19">
    <source>
        <dbReference type="Pfam" id="PF00534"/>
    </source>
</evidence>
<evidence type="ECO:0000256" key="3">
    <source>
        <dbReference type="ARBA" id="ARBA00012611"/>
    </source>
</evidence>
<dbReference type="OrthoDB" id="614844at2759"/>
<gene>
    <name evidence="20" type="ORF">AW171_hschr2282</name>
</gene>
<evidence type="ECO:0000256" key="10">
    <source>
        <dbReference type="ARBA" id="ARBA00022989"/>
    </source>
</evidence>
<keyword evidence="7 18" id="KW-0812">Transmembrane</keyword>
<feature type="domain" description="Glycosyl transferase family 1" evidence="19">
    <location>
        <begin position="260"/>
        <end position="421"/>
    </location>
</feature>
<dbReference type="RefSeq" id="XP_017985762.1">
    <property type="nucleotide sequence ID" value="XM_018130142.1"/>
</dbReference>
<keyword evidence="8" id="KW-0256">Endoplasmic reticulum</keyword>
<dbReference type="InterPro" id="IPR026051">
    <property type="entry name" value="ALG1-like"/>
</dbReference>
<evidence type="ECO:0000313" key="21">
    <source>
        <dbReference type="Proteomes" id="UP000243052"/>
    </source>
</evidence>
<dbReference type="EMBL" id="CP014242">
    <property type="protein sequence ID" value="AMD18766.1"/>
    <property type="molecule type" value="Genomic_DNA"/>
</dbReference>
<keyword evidence="11 18" id="KW-0472">Membrane</keyword>
<evidence type="ECO:0000256" key="4">
    <source>
        <dbReference type="ARBA" id="ARBA00015841"/>
    </source>
</evidence>
<dbReference type="FunFam" id="3.40.50.2000:FF:000216">
    <property type="entry name" value="Chitobiosyldiphosphodolichol beta-mannosyltransferase"/>
    <property type="match status" value="1"/>
</dbReference>
<dbReference type="InterPro" id="IPR001296">
    <property type="entry name" value="Glyco_trans_1"/>
</dbReference>
<dbReference type="STRING" id="45286.A0A120K0X6"/>
<sequence>MLEDVPYWLWALFAVYLSTPVLVYWVVPYIWYHDKSRKKRIALCLLGDIGHSPRMCCHATSFSQQGWEVELCGYLEELPPTTILEDPGINIRKIPLWSDTYKERSFVINAVLKIWFQLWHLTKMFWQLRGCDYIMLQNPPSIPILPLAVIFKAITQSKLIIDWHNFGYSILQLRFRSFYHPVVFTSYMVEAAFGHAADYHFTVTSAMKDYVVAKMRFSKKRVSVLYDKPSDRFAPLPAEDRDAALQQDFVKGYIPEGFSISKGDVIFVTSTSFTPDEDLSVLIGALKLYEASAKKDHKTLPRILVFITGKGPMKDKYVQEVLEYEWQLCRIEFLWLKADDYPKLLQLCDYGVSLHTSSSGLDLPMKILDMFGSGLPVLAMQYPVLKELLQHNVNGWVFKTRQELYETLLIAVKHSKDKARLKDTVISEGKCRWDETWSKAMKVNKLIP</sequence>
<dbReference type="Pfam" id="PF00534">
    <property type="entry name" value="Glycos_transf_1"/>
    <property type="match status" value="1"/>
</dbReference>
<evidence type="ECO:0000256" key="12">
    <source>
        <dbReference type="ARBA" id="ARBA00024899"/>
    </source>
</evidence>
<name>A0A120K0X6_9SACH</name>
<evidence type="ECO:0000256" key="8">
    <source>
        <dbReference type="ARBA" id="ARBA00022824"/>
    </source>
</evidence>
<evidence type="ECO:0000256" key="1">
    <source>
        <dbReference type="ARBA" id="ARBA00004389"/>
    </source>
</evidence>
<reference evidence="20 21" key="1">
    <citation type="submission" date="2016-01" db="EMBL/GenBank/DDBJ databases">
        <title>Genome sequence of the yeast Holleya sinecauda.</title>
        <authorList>
            <person name="Dietrich F.S."/>
        </authorList>
    </citation>
    <scope>NUCLEOTIDE SEQUENCE [LARGE SCALE GENOMIC DNA]</scope>
    <source>
        <strain evidence="20 21">ATCC 58844</strain>
    </source>
</reference>
<keyword evidence="10 18" id="KW-1133">Transmembrane helix</keyword>
<feature type="transmembrane region" description="Helical" evidence="18">
    <location>
        <begin position="6"/>
        <end position="32"/>
    </location>
</feature>
<dbReference type="GO" id="GO:0004578">
    <property type="term" value="F:chitobiosyldiphosphodolichol beta-mannosyltransferase activity"/>
    <property type="evidence" value="ECO:0007669"/>
    <property type="project" value="UniProtKB-EC"/>
</dbReference>
<evidence type="ECO:0000256" key="18">
    <source>
        <dbReference type="SAM" id="Phobius"/>
    </source>
</evidence>